<dbReference type="CDD" id="cd12148">
    <property type="entry name" value="fungal_TF_MHR"/>
    <property type="match status" value="1"/>
</dbReference>
<reference evidence="8" key="1">
    <citation type="journal article" date="2014" name="Proc. Natl. Acad. Sci. U.S.A.">
        <title>Extensive sampling of basidiomycete genomes demonstrates inadequacy of the white-rot/brown-rot paradigm for wood decay fungi.</title>
        <authorList>
            <person name="Riley R."/>
            <person name="Salamov A.A."/>
            <person name="Brown D.W."/>
            <person name="Nagy L.G."/>
            <person name="Floudas D."/>
            <person name="Held B.W."/>
            <person name="Levasseur A."/>
            <person name="Lombard V."/>
            <person name="Morin E."/>
            <person name="Otillar R."/>
            <person name="Lindquist E.A."/>
            <person name="Sun H."/>
            <person name="LaButti K.M."/>
            <person name="Schmutz J."/>
            <person name="Jabbour D."/>
            <person name="Luo H."/>
            <person name="Baker S.E."/>
            <person name="Pisabarro A.G."/>
            <person name="Walton J.D."/>
            <person name="Blanchette R.A."/>
            <person name="Henrissat B."/>
            <person name="Martin F."/>
            <person name="Cullen D."/>
            <person name="Hibbett D.S."/>
            <person name="Grigoriev I.V."/>
        </authorList>
    </citation>
    <scope>NUCLEOTIDE SEQUENCE [LARGE SCALE GENOMIC DNA]</scope>
    <source>
        <strain evidence="8">FD-172 SS1</strain>
    </source>
</reference>
<dbReference type="CDD" id="cd00067">
    <property type="entry name" value="GAL4"/>
    <property type="match status" value="1"/>
</dbReference>
<keyword evidence="3" id="KW-0805">Transcription regulation</keyword>
<evidence type="ECO:0000313" key="8">
    <source>
        <dbReference type="Proteomes" id="UP000027195"/>
    </source>
</evidence>
<dbReference type="GO" id="GO:0005634">
    <property type="term" value="C:nucleus"/>
    <property type="evidence" value="ECO:0007669"/>
    <property type="project" value="UniProtKB-SubCell"/>
</dbReference>
<dbReference type="InterPro" id="IPR001138">
    <property type="entry name" value="Zn2Cys6_DnaBD"/>
</dbReference>
<name>A0A067N8Q8_BOTB1</name>
<dbReference type="SMART" id="SM00066">
    <property type="entry name" value="GAL4"/>
    <property type="match status" value="1"/>
</dbReference>
<dbReference type="PROSITE" id="PS00463">
    <property type="entry name" value="ZN2_CY6_FUNGAL_1"/>
    <property type="match status" value="1"/>
</dbReference>
<dbReference type="HOGENOM" id="CLU_022337_1_0_1"/>
<dbReference type="PANTHER" id="PTHR47338">
    <property type="entry name" value="ZN(II)2CYS6 TRANSCRIPTION FACTOR (EUROFUNG)-RELATED"/>
    <property type="match status" value="1"/>
</dbReference>
<dbReference type="PROSITE" id="PS50048">
    <property type="entry name" value="ZN2_CY6_FUNGAL_2"/>
    <property type="match status" value="1"/>
</dbReference>
<feature type="domain" description="Zn(2)-C6 fungal-type" evidence="6">
    <location>
        <begin position="39"/>
        <end position="71"/>
    </location>
</feature>
<keyword evidence="8" id="KW-1185">Reference proteome</keyword>
<dbReference type="GO" id="GO:0008270">
    <property type="term" value="F:zinc ion binding"/>
    <property type="evidence" value="ECO:0007669"/>
    <property type="project" value="InterPro"/>
</dbReference>
<sequence length="547" mass="61525">MYVIHNRTRWDFSIDLRRTPSSDMLSEEDQHITLAAGSACLICRRRKRRCDADRPTCGPCRKTQRSSQCVYDFSPSEWLEVKALTARVSELKQDIRAIKDTRKTLAMRSIMPSSSSGDTSTLPLNLIGRRREYVIAARPGPLDGPASLKDPFVGLLKQKDMLRNIRDPLIDIFLKYQKLYFPAHWDISRFRFLYNLPPSHQESFHPALLDALCLIGSIHGPASLKHYERLFYARLQISLYDCLANVDRLLDFVRASALAAVYCFIKFRIIEGQSRISAISHFAMACGLHNIDTYDFASCNLPLMGAPRNLTHLGDMIHTWWGLFCVDRIASVLSGVPPVIDAPYERNITTVWPCAFEEYADSSAARMSYSSISSLSSSDRDPQAGYDNVYAFRAKSFAMYYRAVSLASSFKGGLNVSAEARIALSATSVLTDAMALYRQRVCPIFGSTQNEVDHDSILILSIFKAYGASILLLHIFDQDTEAYQLRFDIARACARLAAEICLININLLNMTVWSSSHGILHTKSWSGSSTKPLHLGIPRTQLLFNPT</sequence>
<keyword evidence="2" id="KW-0479">Metal-binding</keyword>
<dbReference type="InParanoid" id="A0A067N8Q8"/>
<organism evidence="7 8">
    <name type="scientific">Botryobasidium botryosum (strain FD-172 SS1)</name>
    <dbReference type="NCBI Taxonomy" id="930990"/>
    <lineage>
        <taxon>Eukaryota</taxon>
        <taxon>Fungi</taxon>
        <taxon>Dikarya</taxon>
        <taxon>Basidiomycota</taxon>
        <taxon>Agaricomycotina</taxon>
        <taxon>Agaricomycetes</taxon>
        <taxon>Cantharellales</taxon>
        <taxon>Botryobasidiaceae</taxon>
        <taxon>Botryobasidium</taxon>
    </lineage>
</organism>
<protein>
    <recommendedName>
        <fullName evidence="6">Zn(2)-C6 fungal-type domain-containing protein</fullName>
    </recommendedName>
</protein>
<dbReference type="SUPFAM" id="SSF57701">
    <property type="entry name" value="Zn2/Cys6 DNA-binding domain"/>
    <property type="match status" value="1"/>
</dbReference>
<dbReference type="AlphaFoldDB" id="A0A067N8Q8"/>
<proteinExistence type="predicted"/>
<dbReference type="Proteomes" id="UP000027195">
    <property type="component" value="Unassembled WGS sequence"/>
</dbReference>
<comment type="subcellular location">
    <subcellularLocation>
        <location evidence="1">Nucleus</location>
    </subcellularLocation>
</comment>
<dbReference type="Pfam" id="PF00172">
    <property type="entry name" value="Zn_clus"/>
    <property type="match status" value="1"/>
</dbReference>
<dbReference type="Gene3D" id="4.10.240.10">
    <property type="entry name" value="Zn(2)-C6 fungal-type DNA-binding domain"/>
    <property type="match status" value="1"/>
</dbReference>
<evidence type="ECO:0000256" key="5">
    <source>
        <dbReference type="ARBA" id="ARBA00023242"/>
    </source>
</evidence>
<dbReference type="InterPro" id="IPR050815">
    <property type="entry name" value="TF_fung"/>
</dbReference>
<evidence type="ECO:0000259" key="6">
    <source>
        <dbReference type="PROSITE" id="PS50048"/>
    </source>
</evidence>
<dbReference type="GO" id="GO:0000981">
    <property type="term" value="F:DNA-binding transcription factor activity, RNA polymerase II-specific"/>
    <property type="evidence" value="ECO:0007669"/>
    <property type="project" value="InterPro"/>
</dbReference>
<accession>A0A067N8Q8</accession>
<evidence type="ECO:0000256" key="1">
    <source>
        <dbReference type="ARBA" id="ARBA00004123"/>
    </source>
</evidence>
<dbReference type="STRING" id="930990.A0A067N8Q8"/>
<dbReference type="OrthoDB" id="2309723at2759"/>
<evidence type="ECO:0000313" key="7">
    <source>
        <dbReference type="EMBL" id="KDQ20176.1"/>
    </source>
</evidence>
<evidence type="ECO:0000256" key="3">
    <source>
        <dbReference type="ARBA" id="ARBA00023015"/>
    </source>
</evidence>
<evidence type="ECO:0000256" key="4">
    <source>
        <dbReference type="ARBA" id="ARBA00023163"/>
    </source>
</evidence>
<dbReference type="EMBL" id="KL198018">
    <property type="protein sequence ID" value="KDQ20176.1"/>
    <property type="molecule type" value="Genomic_DNA"/>
</dbReference>
<keyword evidence="5" id="KW-0539">Nucleus</keyword>
<gene>
    <name evidence="7" type="ORF">BOTBODRAFT_51508</name>
</gene>
<evidence type="ECO:0000256" key="2">
    <source>
        <dbReference type="ARBA" id="ARBA00022723"/>
    </source>
</evidence>
<keyword evidence="4" id="KW-0804">Transcription</keyword>
<dbReference type="InterPro" id="IPR036864">
    <property type="entry name" value="Zn2-C6_fun-type_DNA-bd_sf"/>
</dbReference>
<dbReference type="PANTHER" id="PTHR47338:SF29">
    <property type="entry name" value="ZN(2)-C6 FUNGAL-TYPE DOMAIN-CONTAINING PROTEIN"/>
    <property type="match status" value="1"/>
</dbReference>